<accession>A0A9X2PTN1</accession>
<dbReference type="EMBL" id="JANUAU010000001">
    <property type="protein sequence ID" value="MCS3676324.1"/>
    <property type="molecule type" value="Genomic_DNA"/>
</dbReference>
<evidence type="ECO:0000313" key="3">
    <source>
        <dbReference type="Proteomes" id="UP001155027"/>
    </source>
</evidence>
<name>A0A9X2PTN1_9BACT</name>
<protein>
    <submittedName>
        <fullName evidence="2">Uncharacterized protein</fullName>
    </submittedName>
</protein>
<reference evidence="2" key="1">
    <citation type="submission" date="2022-08" db="EMBL/GenBank/DDBJ databases">
        <title>Genomic Encyclopedia of Type Strains, Phase V (KMG-V): Genome sequencing to study the core and pangenomes of soil and plant-associated prokaryotes.</title>
        <authorList>
            <person name="Whitman W."/>
        </authorList>
    </citation>
    <scope>NUCLEOTIDE SEQUENCE</scope>
    <source>
        <strain evidence="2">0</strain>
    </source>
</reference>
<feature type="region of interest" description="Disordered" evidence="1">
    <location>
        <begin position="247"/>
        <end position="271"/>
    </location>
</feature>
<sequence>MYPHSKTTPLNLKSKTHTTMSQAIIDMQRVFWQIAVRHAAFLDVNGYASNAGFFSDRFAEMTGKDVSFREEFRQDWDGVHYEDFQEVEERRRSYHNGEQSLQLRRLWQQMLALPEGEPAAELTLSDVEAPIPRQMLCKAVHDTSGWQYRTPEEVDDEPAVELNVYCLTSGEIDELGRRALDAARHSIALEVLDEVNHYLGGYEAYDSDQRTALPSPSDIADAVQAEHADQPRAERVNIARREYKLESEYNGHTDERSVRKALNEAFRRREE</sequence>
<evidence type="ECO:0000256" key="1">
    <source>
        <dbReference type="SAM" id="MobiDB-lite"/>
    </source>
</evidence>
<proteinExistence type="predicted"/>
<dbReference type="RefSeq" id="WP_259079169.1">
    <property type="nucleotide sequence ID" value="NZ_JANUAU010000001.1"/>
</dbReference>
<dbReference type="Proteomes" id="UP001155027">
    <property type="component" value="Unassembled WGS sequence"/>
</dbReference>
<evidence type="ECO:0000313" key="2">
    <source>
        <dbReference type="EMBL" id="MCS3676324.1"/>
    </source>
</evidence>
<dbReference type="AlphaFoldDB" id="A0A9X2PTN1"/>
<gene>
    <name evidence="2" type="ORF">GGP71_000220</name>
</gene>
<comment type="caution">
    <text evidence="2">The sequence shown here is derived from an EMBL/GenBank/DDBJ whole genome shotgun (WGS) entry which is preliminary data.</text>
</comment>
<organism evidence="2 3">
    <name type="scientific">Salinibacter ruber</name>
    <dbReference type="NCBI Taxonomy" id="146919"/>
    <lineage>
        <taxon>Bacteria</taxon>
        <taxon>Pseudomonadati</taxon>
        <taxon>Rhodothermota</taxon>
        <taxon>Rhodothermia</taxon>
        <taxon>Rhodothermales</taxon>
        <taxon>Salinibacteraceae</taxon>
        <taxon>Salinibacter</taxon>
    </lineage>
</organism>